<dbReference type="InterPro" id="IPR013636">
    <property type="entry name" value="ARMH3_C"/>
</dbReference>
<comment type="caution">
    <text evidence="6">The sequence shown here is derived from an EMBL/GenBank/DDBJ whole genome shotgun (WGS) entry which is preliminary data.</text>
</comment>
<evidence type="ECO:0000256" key="1">
    <source>
        <dbReference type="ARBA" id="ARBA00004370"/>
    </source>
</evidence>
<evidence type="ECO:0000256" key="4">
    <source>
        <dbReference type="ARBA" id="ARBA00023136"/>
    </source>
</evidence>
<dbReference type="SMART" id="SM01158">
    <property type="entry name" value="DUF1741"/>
    <property type="match status" value="1"/>
</dbReference>
<dbReference type="EMBL" id="JAACJK010000166">
    <property type="protein sequence ID" value="KAF5323371.1"/>
    <property type="molecule type" value="Genomic_DNA"/>
</dbReference>
<dbReference type="InterPro" id="IPR039868">
    <property type="entry name" value="ARMD3-like"/>
</dbReference>
<sequence length="606" mass="67382">MEQHRQSTVTSKFVAIYTKLLQGTPPAQLDAKGDARQLFSDLLDLKVDSAFLTGELQQLSKDTCLGRLKPFLNMLFDHCLQCASTAVNGEARKDHALETLTIASRCCLSKNLSGWEVMDLIAGSVGQSDSVFNDFTSMLSTIIGDETSTRHRALRLGFVFVCTISQLSPGAYFLRRNLFPSIVTFVKSRETEAFVMDAALFLAILANYHKSDAARMNPYLKRIKECQDDEFMRKICRSIIPPIDKAVKAYTSDESLQGTGVGATLTSLLRPDRLMSRLRSNSNLRSKTPVDGQPQPIAQAVALLPIYEFMAGNPTFTIILLEDLENTPSPWISSFLSLASWLFTNASSASSSRTMAYASLVLEMQLVLVENASAMNVLYTRPAPGLQLCQQALISISDCLDCHMHGWGDHSSAMSAPSYSKCVWICHRTVWYLQRERLRLDYHWKELWVSVLGLFSFLAGKIDTLLTTGGIGQLILDSLAFLDAAVGFSESYLPTPHAVHELVYELVRNSESLEKQRGILESVEASPRDSDALQHLLDITFFYKEKILATGTATKEASDVFRIIIQEIELHGLHRPDTRTDREPSIRAEEVLDFARHACSDGLGLA</sequence>
<evidence type="ECO:0000313" key="7">
    <source>
        <dbReference type="Proteomes" id="UP000541558"/>
    </source>
</evidence>
<dbReference type="GO" id="GO:0016020">
    <property type="term" value="C:membrane"/>
    <property type="evidence" value="ECO:0007669"/>
    <property type="project" value="UniProtKB-SubCell"/>
</dbReference>
<dbReference type="Pfam" id="PF08427">
    <property type="entry name" value="ARMH3_C"/>
    <property type="match status" value="1"/>
</dbReference>
<keyword evidence="7" id="KW-1185">Reference proteome</keyword>
<dbReference type="AlphaFoldDB" id="A0A8H5BI93"/>
<dbReference type="OrthoDB" id="2012278at2759"/>
<name>A0A8H5BI93_9AGAR</name>
<dbReference type="PANTHER" id="PTHR13608">
    <property type="entry name" value="ARMADILLO-LIKE HELICAL DOMAIN-CONTAINING PROTEIN 3"/>
    <property type="match status" value="1"/>
</dbReference>
<dbReference type="Proteomes" id="UP000541558">
    <property type="component" value="Unassembled WGS sequence"/>
</dbReference>
<gene>
    <name evidence="6" type="ORF">D9611_005660</name>
</gene>
<dbReference type="PANTHER" id="PTHR13608:SF3">
    <property type="entry name" value="ARMADILLO-LIKE HELICAL DOMAIN-CONTAINING PROTEIN 3"/>
    <property type="match status" value="1"/>
</dbReference>
<evidence type="ECO:0000313" key="6">
    <source>
        <dbReference type="EMBL" id="KAF5323371.1"/>
    </source>
</evidence>
<accession>A0A8H5BI93</accession>
<protein>
    <recommendedName>
        <fullName evidence="5">Armadillo-like helical domain-containing protein</fullName>
    </recommendedName>
</protein>
<evidence type="ECO:0000256" key="2">
    <source>
        <dbReference type="ARBA" id="ARBA00022692"/>
    </source>
</evidence>
<keyword evidence="4" id="KW-0472">Membrane</keyword>
<evidence type="ECO:0000256" key="3">
    <source>
        <dbReference type="ARBA" id="ARBA00022989"/>
    </source>
</evidence>
<feature type="domain" description="Armadillo-like helical" evidence="5">
    <location>
        <begin position="384"/>
        <end position="606"/>
    </location>
</feature>
<evidence type="ECO:0000259" key="5">
    <source>
        <dbReference type="SMART" id="SM01158"/>
    </source>
</evidence>
<proteinExistence type="predicted"/>
<reference evidence="6 7" key="1">
    <citation type="journal article" date="2020" name="ISME J.">
        <title>Uncovering the hidden diversity of litter-decomposition mechanisms in mushroom-forming fungi.</title>
        <authorList>
            <person name="Floudas D."/>
            <person name="Bentzer J."/>
            <person name="Ahren D."/>
            <person name="Johansson T."/>
            <person name="Persson P."/>
            <person name="Tunlid A."/>
        </authorList>
    </citation>
    <scope>NUCLEOTIDE SEQUENCE [LARGE SCALE GENOMIC DNA]</scope>
    <source>
        <strain evidence="6 7">CBS 175.51</strain>
    </source>
</reference>
<keyword evidence="3" id="KW-1133">Transmembrane helix</keyword>
<comment type="subcellular location">
    <subcellularLocation>
        <location evidence="1">Membrane</location>
    </subcellularLocation>
</comment>
<dbReference type="GO" id="GO:0005829">
    <property type="term" value="C:cytosol"/>
    <property type="evidence" value="ECO:0007669"/>
    <property type="project" value="TreeGrafter"/>
</dbReference>
<keyword evidence="2" id="KW-0812">Transmembrane</keyword>
<organism evidence="6 7">
    <name type="scientific">Ephemerocybe angulata</name>
    <dbReference type="NCBI Taxonomy" id="980116"/>
    <lineage>
        <taxon>Eukaryota</taxon>
        <taxon>Fungi</taxon>
        <taxon>Dikarya</taxon>
        <taxon>Basidiomycota</taxon>
        <taxon>Agaricomycotina</taxon>
        <taxon>Agaricomycetes</taxon>
        <taxon>Agaricomycetidae</taxon>
        <taxon>Agaricales</taxon>
        <taxon>Agaricineae</taxon>
        <taxon>Psathyrellaceae</taxon>
        <taxon>Ephemerocybe</taxon>
    </lineage>
</organism>